<protein>
    <submittedName>
        <fullName evidence="1">Uncharacterized protein</fullName>
    </submittedName>
</protein>
<comment type="caution">
    <text evidence="1">The sequence shown here is derived from an EMBL/GenBank/DDBJ whole genome shotgun (WGS) entry which is preliminary data.</text>
</comment>
<proteinExistence type="predicted"/>
<reference evidence="1" key="1">
    <citation type="journal article" date="2023" name="G3 (Bethesda)">
        <title>A reference genome for the long-term kleptoplast-retaining sea slug Elysia crispata morphotype clarki.</title>
        <authorList>
            <person name="Eastman K.E."/>
            <person name="Pendleton A.L."/>
            <person name="Shaikh M.A."/>
            <person name="Suttiyut T."/>
            <person name="Ogas R."/>
            <person name="Tomko P."/>
            <person name="Gavelis G."/>
            <person name="Widhalm J.R."/>
            <person name="Wisecaver J.H."/>
        </authorList>
    </citation>
    <scope>NUCLEOTIDE SEQUENCE</scope>
    <source>
        <strain evidence="1">ECLA1</strain>
    </source>
</reference>
<accession>A0AAE0ZW45</accession>
<sequence length="66" mass="6658">MCNNSESKQVSSTENSVPGYADKVVIFMVSLQQGLSGTGSGEGDGGSMVGRGKLASVDSQGGLVYV</sequence>
<name>A0AAE0ZW45_9GAST</name>
<evidence type="ECO:0000313" key="2">
    <source>
        <dbReference type="Proteomes" id="UP001283361"/>
    </source>
</evidence>
<organism evidence="1 2">
    <name type="scientific">Elysia crispata</name>
    <name type="common">lettuce slug</name>
    <dbReference type="NCBI Taxonomy" id="231223"/>
    <lineage>
        <taxon>Eukaryota</taxon>
        <taxon>Metazoa</taxon>
        <taxon>Spiralia</taxon>
        <taxon>Lophotrochozoa</taxon>
        <taxon>Mollusca</taxon>
        <taxon>Gastropoda</taxon>
        <taxon>Heterobranchia</taxon>
        <taxon>Euthyneura</taxon>
        <taxon>Panpulmonata</taxon>
        <taxon>Sacoglossa</taxon>
        <taxon>Placobranchoidea</taxon>
        <taxon>Plakobranchidae</taxon>
        <taxon>Elysia</taxon>
    </lineage>
</organism>
<keyword evidence="2" id="KW-1185">Reference proteome</keyword>
<evidence type="ECO:0000313" key="1">
    <source>
        <dbReference type="EMBL" id="KAK3776448.1"/>
    </source>
</evidence>
<dbReference type="Proteomes" id="UP001283361">
    <property type="component" value="Unassembled WGS sequence"/>
</dbReference>
<dbReference type="AlphaFoldDB" id="A0AAE0ZW45"/>
<dbReference type="EMBL" id="JAWDGP010003216">
    <property type="protein sequence ID" value="KAK3776448.1"/>
    <property type="molecule type" value="Genomic_DNA"/>
</dbReference>
<gene>
    <name evidence="1" type="ORF">RRG08_023800</name>
</gene>